<dbReference type="eggNOG" id="COG3565">
    <property type="taxonomic scope" value="Bacteria"/>
</dbReference>
<dbReference type="Proteomes" id="UP000000440">
    <property type="component" value="Chromosome"/>
</dbReference>
<gene>
    <name evidence="2" type="ordered locus">tlr0410</name>
</gene>
<evidence type="ECO:0000259" key="1">
    <source>
        <dbReference type="PROSITE" id="PS51819"/>
    </source>
</evidence>
<dbReference type="InterPro" id="IPR029068">
    <property type="entry name" value="Glyas_Bleomycin-R_OHBP_Dase"/>
</dbReference>
<dbReference type="Gene3D" id="3.10.180.10">
    <property type="entry name" value="2,3-Dihydroxybiphenyl 1,2-Dioxygenase, domain 1"/>
    <property type="match status" value="1"/>
</dbReference>
<proteinExistence type="predicted"/>
<name>Q8DLR8_THEVB</name>
<dbReference type="RefSeq" id="WP_011056265.1">
    <property type="nucleotide sequence ID" value="NC_004113.1"/>
</dbReference>
<dbReference type="InterPro" id="IPR004360">
    <property type="entry name" value="Glyas_Fos-R_dOase_dom"/>
</dbReference>
<dbReference type="PATRIC" id="fig|197221.4.peg.434"/>
<feature type="domain" description="VOC" evidence="1">
    <location>
        <begin position="9"/>
        <end position="129"/>
    </location>
</feature>
<organism evidence="2 3">
    <name type="scientific">Thermosynechococcus vestitus (strain NIES-2133 / IAM M-273 / BP-1)</name>
    <dbReference type="NCBI Taxonomy" id="197221"/>
    <lineage>
        <taxon>Bacteria</taxon>
        <taxon>Bacillati</taxon>
        <taxon>Cyanobacteriota</taxon>
        <taxon>Cyanophyceae</taxon>
        <taxon>Acaryochloridales</taxon>
        <taxon>Thermosynechococcaceae</taxon>
        <taxon>Thermosynechococcus</taxon>
    </lineage>
</organism>
<dbReference type="AlphaFoldDB" id="Q8DLR8"/>
<accession>Q8DLR8</accession>
<protein>
    <submittedName>
        <fullName evidence="2">Tlr0410 protein</fullName>
    </submittedName>
</protein>
<dbReference type="PROSITE" id="PS51819">
    <property type="entry name" value="VOC"/>
    <property type="match status" value="1"/>
</dbReference>
<dbReference type="InterPro" id="IPR037523">
    <property type="entry name" value="VOC_core"/>
</dbReference>
<dbReference type="SUPFAM" id="SSF54593">
    <property type="entry name" value="Glyoxalase/Bleomycin resistance protein/Dihydroxybiphenyl dioxygenase"/>
    <property type="match status" value="1"/>
</dbReference>
<dbReference type="EMBL" id="BA000039">
    <property type="protein sequence ID" value="BAC07962.1"/>
    <property type="molecule type" value="Genomic_DNA"/>
</dbReference>
<dbReference type="KEGG" id="tel:tlr0410"/>
<reference evidence="2 3" key="1">
    <citation type="journal article" date="2002" name="DNA Res.">
        <title>Complete genome structure of the thermophilic cyanobacterium Thermosynechococcus elongatus BP-1.</title>
        <authorList>
            <person name="Nakamura Y."/>
            <person name="Kaneko T."/>
            <person name="Sato S."/>
            <person name="Ikeuchi M."/>
            <person name="Katoh H."/>
            <person name="Sasamoto S."/>
            <person name="Watanabe A."/>
            <person name="Iriguchi M."/>
            <person name="Kawashima K."/>
            <person name="Kimura T."/>
            <person name="Kishida Y."/>
            <person name="Kiyokawa C."/>
            <person name="Kohara M."/>
            <person name="Matsumoto M."/>
            <person name="Matsuno A."/>
            <person name="Nakazaki N."/>
            <person name="Shimpo S."/>
            <person name="Sugimoto M."/>
            <person name="Takeuchi C."/>
            <person name="Yamada M."/>
            <person name="Tabata S."/>
        </authorList>
    </citation>
    <scope>NUCLEOTIDE SEQUENCE [LARGE SCALE GENOMIC DNA]</scope>
    <source>
        <strain evidence="3">IAM M-273 / NIES-2133 / BP-1</strain>
    </source>
</reference>
<dbReference type="Pfam" id="PF00903">
    <property type="entry name" value="Glyoxalase"/>
    <property type="match status" value="1"/>
</dbReference>
<evidence type="ECO:0000313" key="2">
    <source>
        <dbReference type="EMBL" id="BAC07962.1"/>
    </source>
</evidence>
<sequence>MAQLAIAPVLFHLAFPVNNLADTKAYYIDGLGCEPGRENPHCLIMKLYGHQLVAHVTDEPLVPPKGIYPRHFGLIFLGQADWQNLCDRAIHKGLTFYQPPRTRFANTPLEHQTFFLADPFHNLIEIKHYRHPEAIFGLRDYRKIGDTPLVSAPQP</sequence>
<dbReference type="STRING" id="197221.gene:10746999"/>
<dbReference type="EnsemblBacteria" id="BAC07962">
    <property type="protein sequence ID" value="BAC07962"/>
    <property type="gene ID" value="BAC07962"/>
</dbReference>
<keyword evidence="3" id="KW-1185">Reference proteome</keyword>
<dbReference type="PANTHER" id="PTHR39434:SF1">
    <property type="entry name" value="VOC DOMAIN-CONTAINING PROTEIN"/>
    <property type="match status" value="1"/>
</dbReference>
<dbReference type="PANTHER" id="PTHR39434">
    <property type="match status" value="1"/>
</dbReference>
<evidence type="ECO:0000313" key="3">
    <source>
        <dbReference type="Proteomes" id="UP000000440"/>
    </source>
</evidence>